<dbReference type="PANTHER" id="PTHR14605">
    <property type="entry name" value="CHST5 PROTEIN"/>
    <property type="match status" value="1"/>
</dbReference>
<keyword evidence="8 13" id="KW-0472">Membrane</keyword>
<keyword evidence="6 13" id="KW-1133">Transmembrane helix</keyword>
<feature type="region of interest" description="Disordered" evidence="12">
    <location>
        <begin position="1"/>
        <end position="45"/>
    </location>
</feature>
<evidence type="ECO:0000256" key="7">
    <source>
        <dbReference type="ARBA" id="ARBA00023069"/>
    </source>
</evidence>
<keyword evidence="4" id="KW-1003">Cell membrane</keyword>
<evidence type="ECO:0000256" key="9">
    <source>
        <dbReference type="ARBA" id="ARBA00023180"/>
    </source>
</evidence>
<dbReference type="EMBL" id="FN649734">
    <property type="protein sequence ID" value="CBN79595.1"/>
    <property type="molecule type" value="Genomic_DNA"/>
</dbReference>
<protein>
    <recommendedName>
        <fullName evidence="3">Transmembrane protein 231</fullName>
    </recommendedName>
</protein>
<comment type="subcellular location">
    <subcellularLocation>
        <location evidence="1">Cell projection</location>
        <location evidence="1">Cilium membrane</location>
        <topology evidence="1">Multi-pass membrane protein</topology>
    </subcellularLocation>
</comment>
<evidence type="ECO:0000256" key="4">
    <source>
        <dbReference type="ARBA" id="ARBA00022475"/>
    </source>
</evidence>
<comment type="similarity">
    <text evidence="2">Belongs to the TMEM231 family.</text>
</comment>
<evidence type="ECO:0000256" key="10">
    <source>
        <dbReference type="ARBA" id="ARBA00023273"/>
    </source>
</evidence>
<organism evidence="14 15">
    <name type="scientific">Ectocarpus siliculosus</name>
    <name type="common">Brown alga</name>
    <name type="synonym">Conferva siliculosa</name>
    <dbReference type="NCBI Taxonomy" id="2880"/>
    <lineage>
        <taxon>Eukaryota</taxon>
        <taxon>Sar</taxon>
        <taxon>Stramenopiles</taxon>
        <taxon>Ochrophyta</taxon>
        <taxon>PX clade</taxon>
        <taxon>Phaeophyceae</taxon>
        <taxon>Ectocarpales</taxon>
        <taxon>Ectocarpaceae</taxon>
        <taxon>Ectocarpus</taxon>
    </lineage>
</organism>
<keyword evidence="5 13" id="KW-0812">Transmembrane</keyword>
<dbReference type="EMBL" id="FN647789">
    <property type="protein sequence ID" value="CBN79595.1"/>
    <property type="molecule type" value="Genomic_DNA"/>
</dbReference>
<dbReference type="InterPro" id="IPR019306">
    <property type="entry name" value="TMEM231"/>
</dbReference>
<dbReference type="OrthoDB" id="426438at2759"/>
<feature type="transmembrane region" description="Helical" evidence="13">
    <location>
        <begin position="252"/>
        <end position="274"/>
    </location>
</feature>
<reference evidence="14 15" key="1">
    <citation type="journal article" date="2010" name="Nature">
        <title>The Ectocarpus genome and the independent evolution of multicellularity in brown algae.</title>
        <authorList>
            <person name="Cock J.M."/>
            <person name="Sterck L."/>
            <person name="Rouze P."/>
            <person name="Scornet D."/>
            <person name="Allen A.E."/>
            <person name="Amoutzias G."/>
            <person name="Anthouard V."/>
            <person name="Artiguenave F."/>
            <person name="Aury J.M."/>
            <person name="Badger J.H."/>
            <person name="Beszteri B."/>
            <person name="Billiau K."/>
            <person name="Bonnet E."/>
            <person name="Bothwell J.H."/>
            <person name="Bowler C."/>
            <person name="Boyen C."/>
            <person name="Brownlee C."/>
            <person name="Carrano C.J."/>
            <person name="Charrier B."/>
            <person name="Cho G.Y."/>
            <person name="Coelho S.M."/>
            <person name="Collen J."/>
            <person name="Corre E."/>
            <person name="Da Silva C."/>
            <person name="Delage L."/>
            <person name="Delaroque N."/>
            <person name="Dittami S.M."/>
            <person name="Doulbeau S."/>
            <person name="Elias M."/>
            <person name="Farnham G."/>
            <person name="Gachon C.M."/>
            <person name="Gschloessl B."/>
            <person name="Heesch S."/>
            <person name="Jabbari K."/>
            <person name="Jubin C."/>
            <person name="Kawai H."/>
            <person name="Kimura K."/>
            <person name="Kloareg B."/>
            <person name="Kupper F.C."/>
            <person name="Lang D."/>
            <person name="Le Bail A."/>
            <person name="Leblanc C."/>
            <person name="Lerouge P."/>
            <person name="Lohr M."/>
            <person name="Lopez P.J."/>
            <person name="Martens C."/>
            <person name="Maumus F."/>
            <person name="Michel G."/>
            <person name="Miranda-Saavedra D."/>
            <person name="Morales J."/>
            <person name="Moreau H."/>
            <person name="Motomura T."/>
            <person name="Nagasato C."/>
            <person name="Napoli C.A."/>
            <person name="Nelson D.R."/>
            <person name="Nyvall-Collen P."/>
            <person name="Peters A.F."/>
            <person name="Pommier C."/>
            <person name="Potin P."/>
            <person name="Poulain J."/>
            <person name="Quesneville H."/>
            <person name="Read B."/>
            <person name="Rensing S.A."/>
            <person name="Ritter A."/>
            <person name="Rousvoal S."/>
            <person name="Samanta M."/>
            <person name="Samson G."/>
            <person name="Schroeder D.C."/>
            <person name="Segurens B."/>
            <person name="Strittmatter M."/>
            <person name="Tonon T."/>
            <person name="Tregear J.W."/>
            <person name="Valentin K."/>
            <person name="von Dassow P."/>
            <person name="Yamagishi T."/>
            <person name="Van de Peer Y."/>
            <person name="Wincker P."/>
        </authorList>
    </citation>
    <scope>NUCLEOTIDE SEQUENCE [LARGE SCALE GENOMIC DNA]</scope>
    <source>
        <strain evidence="15">Ec32 / CCAP1310/4</strain>
    </source>
</reference>
<keyword evidence="10" id="KW-0966">Cell projection</keyword>
<evidence type="ECO:0000256" key="5">
    <source>
        <dbReference type="ARBA" id="ARBA00022692"/>
    </source>
</evidence>
<gene>
    <name evidence="14" type="ORF">Esi_0011_0217</name>
</gene>
<dbReference type="AlphaFoldDB" id="D8LCT2"/>
<keyword evidence="7" id="KW-0969">Cilium</keyword>
<accession>D8LCT2</accession>
<evidence type="ECO:0000256" key="3">
    <source>
        <dbReference type="ARBA" id="ARBA00015087"/>
    </source>
</evidence>
<dbReference type="GO" id="GO:0060271">
    <property type="term" value="P:cilium assembly"/>
    <property type="evidence" value="ECO:0007669"/>
    <property type="project" value="TreeGrafter"/>
</dbReference>
<dbReference type="eggNOG" id="KOG4838">
    <property type="taxonomic scope" value="Eukaryota"/>
</dbReference>
<evidence type="ECO:0000256" key="11">
    <source>
        <dbReference type="ARBA" id="ARBA00024803"/>
    </source>
</evidence>
<feature type="compositionally biased region" description="Basic and acidic residues" evidence="12">
    <location>
        <begin position="1"/>
        <end position="22"/>
    </location>
</feature>
<dbReference type="Proteomes" id="UP000002630">
    <property type="component" value="Linkage Group LG09"/>
</dbReference>
<dbReference type="STRING" id="2880.D8LCT2"/>
<dbReference type="GO" id="GO:0032880">
    <property type="term" value="P:regulation of protein localization"/>
    <property type="evidence" value="ECO:0007669"/>
    <property type="project" value="TreeGrafter"/>
</dbReference>
<proteinExistence type="inferred from homology"/>
<dbReference type="PANTHER" id="PTHR14605:SF1">
    <property type="entry name" value="TRANSMEMBRANE PROTEIN 231"/>
    <property type="match status" value="1"/>
</dbReference>
<evidence type="ECO:0000256" key="6">
    <source>
        <dbReference type="ARBA" id="ARBA00022989"/>
    </source>
</evidence>
<evidence type="ECO:0000256" key="8">
    <source>
        <dbReference type="ARBA" id="ARBA00023136"/>
    </source>
</evidence>
<evidence type="ECO:0000313" key="15">
    <source>
        <dbReference type="Proteomes" id="UP000002630"/>
    </source>
</evidence>
<sequence>MTTQRRGEGRYPDDSRERERSARLKRTVPQHQGREPFSPTASRSDASGGFWVKTDTYLEQPEVTYTKELLFLAEGFKGGEAFSASFSTLAAVNGLNHPGLRDAVVKTFPTDTNGDGLTDRFVINARLPLGEDEQVHSVKMMAFFRTRLRDRARVEIDTAAYVQHQGALAGASMQVDGDMALRQTWPLSVYGVTLDFQPRYSIWERAPSYATLGGGGTGAAASRMFNVTAVVRINQQPVLYTPPVSEVLQAGWGKYVVMLAVILFLVDALSAFVFKHQVVETKVVAPHTGTGSCTR</sequence>
<evidence type="ECO:0000313" key="14">
    <source>
        <dbReference type="EMBL" id="CBN79595.1"/>
    </source>
</evidence>
<evidence type="ECO:0000256" key="13">
    <source>
        <dbReference type="SAM" id="Phobius"/>
    </source>
</evidence>
<dbReference type="GO" id="GO:0035869">
    <property type="term" value="C:ciliary transition zone"/>
    <property type="evidence" value="ECO:0007669"/>
    <property type="project" value="TreeGrafter"/>
</dbReference>
<keyword evidence="9" id="KW-0325">Glycoprotein</keyword>
<dbReference type="InParanoid" id="D8LCT2"/>
<dbReference type="Pfam" id="PF10149">
    <property type="entry name" value="TM231"/>
    <property type="match status" value="2"/>
</dbReference>
<evidence type="ECO:0000256" key="1">
    <source>
        <dbReference type="ARBA" id="ARBA00004272"/>
    </source>
</evidence>
<evidence type="ECO:0000256" key="2">
    <source>
        <dbReference type="ARBA" id="ARBA00009082"/>
    </source>
</evidence>
<keyword evidence="15" id="KW-1185">Reference proteome</keyword>
<name>D8LCT2_ECTSI</name>
<comment type="function">
    <text evidence="11">Transmembrane component of the tectonic-like complex, a complex localized at the transition zone of primary cilia and acting as a barrier that prevents diffusion of transmembrane proteins between the cilia and plasma membranes. Required for ciliogenesis and sonic hedgehog/SHH signaling.</text>
</comment>
<dbReference type="GO" id="GO:0060170">
    <property type="term" value="C:ciliary membrane"/>
    <property type="evidence" value="ECO:0007669"/>
    <property type="project" value="UniProtKB-SubCell"/>
</dbReference>
<evidence type="ECO:0000256" key="12">
    <source>
        <dbReference type="SAM" id="MobiDB-lite"/>
    </source>
</evidence>
<dbReference type="OMA" id="PALYTRY"/>